<evidence type="ECO:0000256" key="3">
    <source>
        <dbReference type="ARBA" id="ARBA00019539"/>
    </source>
</evidence>
<dbReference type="AlphaFoldDB" id="A0A074XCX6"/>
<protein>
    <recommendedName>
        <fullName evidence="2">Inclusion body clearance protein IML2</fullName>
    </recommendedName>
    <alternativeName>
        <fullName evidence="3">Inclusion body clearance protein iml2</fullName>
    </alternativeName>
</protein>
<dbReference type="InterPro" id="IPR019412">
    <property type="entry name" value="IML2/TPR_39"/>
</dbReference>
<gene>
    <name evidence="6" type="ORF">M438DRAFT_346860</name>
</gene>
<dbReference type="Proteomes" id="UP000030706">
    <property type="component" value="Unassembled WGS sequence"/>
</dbReference>
<sequence length="690" mass="76945">MKKWLGAAKHSATSSTHSLSALEEPQALENAMAAVSHILNDDVETAEAELSKGNSPFHKLGQGVVAFLRATLGFEQDIMREASERLGQAESAAYDHQRRADKDAYHSKIYPPGSEYALCLAESQLMSAVVAVLNESLSESIKGFYKLRKAYVALQEIADAEKRYLKGRSSTSVGSTSTKSTVNSAPSVASTSNAPSVSGQTLVAQDEDDDDDFVDADESIAAAATPTTYQGHLESKELESKLGNLSIRPASSSTQVPAAPVIEEDDFSEFSNHPVDLFIHSGSNLCFGLLQLMLSLIPPAFSKLLYIIGFKGDRELGIQMLWRATQYSNVNGAMAGLIALGYYNVTVGFCDITTSDAYPKERLTTLLFQMRKRYPESRLWRLEEARMMAADKQLEDAVKMCGTDEKSPLKQVEALQWFEKSLNCMYLHRYEECATSFLTCVELNNWSHGLYYYIAGACYVELYREAKSVDAGRAKRYADRATELLRKVPVHAGKKRFMARQLPFDAFVTRKINKWEERSKTRGIAFVDAVGVAPVEEIIYFWAGFKRMRKEHLVHSLERLAWSEQNGCHDNAVDELATLSLLRATVTRWLGDTATARQILETQVLNHEWSEFKGGNKDNWSLPVAHYEMSVIEWIDAGGERGNKQQLEICSRWVEKAAKWEAYDLDARVGLKVTTARETLKKCGITSVTA</sequence>
<feature type="compositionally biased region" description="Low complexity" evidence="5">
    <location>
        <begin position="169"/>
        <end position="184"/>
    </location>
</feature>
<organism evidence="6 7">
    <name type="scientific">Aureobasidium pullulans EXF-150</name>
    <dbReference type="NCBI Taxonomy" id="1043002"/>
    <lineage>
        <taxon>Eukaryota</taxon>
        <taxon>Fungi</taxon>
        <taxon>Dikarya</taxon>
        <taxon>Ascomycota</taxon>
        <taxon>Pezizomycotina</taxon>
        <taxon>Dothideomycetes</taxon>
        <taxon>Dothideomycetidae</taxon>
        <taxon>Dothideales</taxon>
        <taxon>Saccotheciaceae</taxon>
        <taxon>Aureobasidium</taxon>
    </lineage>
</organism>
<evidence type="ECO:0000256" key="1">
    <source>
        <dbReference type="ARBA" id="ARBA00011408"/>
    </source>
</evidence>
<dbReference type="GeneID" id="40748084"/>
<dbReference type="Pfam" id="PF10300">
    <property type="entry name" value="Iml2-TPR_39"/>
    <property type="match status" value="1"/>
</dbReference>
<keyword evidence="7" id="KW-1185">Reference proteome</keyword>
<comment type="subunit">
    <text evidence="1">Interacts with lipid droplet proteins.</text>
</comment>
<comment type="function">
    <text evidence="4">Inclusion body (IB) resident protein that interacts strongly with lipid droplet (LD) proteins. Involved in LD-mediated IB clearing after protein folding stress, probably by enabling access to the IBs of an LD-stored soluble sterol derivative that acts as a chaperone in inclusion clearing.</text>
</comment>
<dbReference type="PANTHER" id="PTHR31859:SF1">
    <property type="entry name" value="TETRATRICOPEPTIDE REPEAT PROTEIN 39C"/>
    <property type="match status" value="1"/>
</dbReference>
<dbReference type="PANTHER" id="PTHR31859">
    <property type="entry name" value="TETRATRICOPEPTIDE REPEAT PROTEIN 39 FAMILY MEMBER"/>
    <property type="match status" value="1"/>
</dbReference>
<dbReference type="OrthoDB" id="2154985at2759"/>
<dbReference type="HOGENOM" id="CLU_014926_1_0_1"/>
<evidence type="ECO:0000256" key="5">
    <source>
        <dbReference type="SAM" id="MobiDB-lite"/>
    </source>
</evidence>
<dbReference type="GO" id="GO:0005741">
    <property type="term" value="C:mitochondrial outer membrane"/>
    <property type="evidence" value="ECO:0007669"/>
    <property type="project" value="TreeGrafter"/>
</dbReference>
<dbReference type="RefSeq" id="XP_029759430.1">
    <property type="nucleotide sequence ID" value="XM_029905778.1"/>
</dbReference>
<reference evidence="6 7" key="1">
    <citation type="journal article" date="2014" name="BMC Genomics">
        <title>Genome sequencing of four Aureobasidium pullulans varieties: biotechnological potential, stress tolerance, and description of new species.</title>
        <authorList>
            <person name="Gostin Ar C."/>
            <person name="Ohm R.A."/>
            <person name="Kogej T."/>
            <person name="Sonjak S."/>
            <person name="Turk M."/>
            <person name="Zajc J."/>
            <person name="Zalar P."/>
            <person name="Grube M."/>
            <person name="Sun H."/>
            <person name="Han J."/>
            <person name="Sharma A."/>
            <person name="Chiniquy J."/>
            <person name="Ngan C.Y."/>
            <person name="Lipzen A."/>
            <person name="Barry K."/>
            <person name="Grigoriev I.V."/>
            <person name="Gunde-Cimerman N."/>
        </authorList>
    </citation>
    <scope>NUCLEOTIDE SEQUENCE [LARGE SCALE GENOMIC DNA]</scope>
    <source>
        <strain evidence="6 7">EXF-150</strain>
    </source>
</reference>
<name>A0A074XCX6_AURPU</name>
<proteinExistence type="predicted"/>
<feature type="region of interest" description="Disordered" evidence="5">
    <location>
        <begin position="166"/>
        <end position="200"/>
    </location>
</feature>
<dbReference type="EMBL" id="KL584985">
    <property type="protein sequence ID" value="KEQ83243.1"/>
    <property type="molecule type" value="Genomic_DNA"/>
</dbReference>
<evidence type="ECO:0000313" key="6">
    <source>
        <dbReference type="EMBL" id="KEQ83243.1"/>
    </source>
</evidence>
<dbReference type="GO" id="GO:0005634">
    <property type="term" value="C:nucleus"/>
    <property type="evidence" value="ECO:0007669"/>
    <property type="project" value="TreeGrafter"/>
</dbReference>
<evidence type="ECO:0000313" key="7">
    <source>
        <dbReference type="Proteomes" id="UP000030706"/>
    </source>
</evidence>
<evidence type="ECO:0000256" key="2">
    <source>
        <dbReference type="ARBA" id="ARBA00018424"/>
    </source>
</evidence>
<evidence type="ECO:0000256" key="4">
    <source>
        <dbReference type="ARBA" id="ARBA00043897"/>
    </source>
</evidence>
<dbReference type="GO" id="GO:0005829">
    <property type="term" value="C:cytosol"/>
    <property type="evidence" value="ECO:0007669"/>
    <property type="project" value="TreeGrafter"/>
</dbReference>
<accession>A0A074XCX6</accession>
<dbReference type="STRING" id="1043002.A0A074XCX6"/>
<feature type="compositionally biased region" description="Polar residues" evidence="5">
    <location>
        <begin position="185"/>
        <end position="200"/>
    </location>
</feature>